<dbReference type="Pfam" id="PF03486">
    <property type="entry name" value="HI0933_like"/>
    <property type="match status" value="1"/>
</dbReference>
<protein>
    <recommendedName>
        <fullName evidence="7">FAD-dependent oxidoreductase 2 FAD binding domain-containing protein</fullName>
    </recommendedName>
</protein>
<dbReference type="EMBL" id="GIBP01003297">
    <property type="protein sequence ID" value="NDV32266.1"/>
    <property type="molecule type" value="Transcribed_RNA"/>
</dbReference>
<dbReference type="Gene3D" id="2.40.30.10">
    <property type="entry name" value="Translation factors"/>
    <property type="match status" value="1"/>
</dbReference>
<evidence type="ECO:0000256" key="1">
    <source>
        <dbReference type="ARBA" id="ARBA00001974"/>
    </source>
</evidence>
<dbReference type="InterPro" id="IPR023166">
    <property type="entry name" value="BaiN-like_dom_sf"/>
</dbReference>
<dbReference type="PANTHER" id="PTHR42887">
    <property type="entry name" value="OS12G0638800 PROTEIN"/>
    <property type="match status" value="1"/>
</dbReference>
<dbReference type="PANTHER" id="PTHR42887:SF2">
    <property type="entry name" value="OS12G0638800 PROTEIN"/>
    <property type="match status" value="1"/>
</dbReference>
<dbReference type="InterPro" id="IPR057661">
    <property type="entry name" value="RsdA/BaiN/AoA(So)_Rossmann"/>
</dbReference>
<accession>A0A6B2L5M0</accession>
<dbReference type="NCBIfam" id="TIGR00275">
    <property type="entry name" value="aminoacetone oxidase family FAD-binding enzyme"/>
    <property type="match status" value="1"/>
</dbReference>
<feature type="domain" description="RsdA/BaiN/AoA(So)-like insert" evidence="5">
    <location>
        <begin position="164"/>
        <end position="324"/>
    </location>
</feature>
<comment type="cofactor">
    <cofactor evidence="1">
        <name>FAD</name>
        <dbReference type="ChEBI" id="CHEBI:57692"/>
    </cofactor>
</comment>
<evidence type="ECO:0000259" key="4">
    <source>
        <dbReference type="Pfam" id="PF03486"/>
    </source>
</evidence>
<evidence type="ECO:0000256" key="2">
    <source>
        <dbReference type="ARBA" id="ARBA00022630"/>
    </source>
</evidence>
<dbReference type="SUPFAM" id="SSF160996">
    <property type="entry name" value="HI0933 insert domain-like"/>
    <property type="match status" value="1"/>
</dbReference>
<dbReference type="Pfam" id="PF22780">
    <property type="entry name" value="HI0933_like_1st"/>
    <property type="match status" value="1"/>
</dbReference>
<dbReference type="InterPro" id="IPR055178">
    <property type="entry name" value="RsdA/BaiN/AoA(So)-like_dom"/>
</dbReference>
<dbReference type="SUPFAM" id="SSF51905">
    <property type="entry name" value="FAD/NAD(P)-binding domain"/>
    <property type="match status" value="1"/>
</dbReference>
<dbReference type="Gene3D" id="1.10.8.260">
    <property type="entry name" value="HI0933 insert domain-like"/>
    <property type="match status" value="1"/>
</dbReference>
<reference evidence="6" key="1">
    <citation type="journal article" date="2020" name="J. Eukaryot. Microbiol.">
        <title>De novo Sequencing, Assembly and Annotation of the Transcriptome for the Free-Living Testate Amoeba Arcella intermedia.</title>
        <authorList>
            <person name="Ribeiro G.M."/>
            <person name="Porfirio-Sousa A.L."/>
            <person name="Maurer-Alcala X.X."/>
            <person name="Katz L.A."/>
            <person name="Lahr D.J.G."/>
        </authorList>
    </citation>
    <scope>NUCLEOTIDE SEQUENCE</scope>
</reference>
<evidence type="ECO:0000313" key="6">
    <source>
        <dbReference type="EMBL" id="NDV32266.1"/>
    </source>
</evidence>
<evidence type="ECO:0008006" key="7">
    <source>
        <dbReference type="Google" id="ProtNLM"/>
    </source>
</evidence>
<feature type="domain" description="RsdA/BaiN/AoA(So)-like Rossmann fold-like" evidence="4">
    <location>
        <begin position="2"/>
        <end position="375"/>
    </location>
</feature>
<name>A0A6B2L5M0_9EUKA</name>
<keyword evidence="3" id="KW-0274">FAD</keyword>
<dbReference type="InterPro" id="IPR036188">
    <property type="entry name" value="FAD/NAD-bd_sf"/>
</dbReference>
<dbReference type="InterPro" id="IPR004792">
    <property type="entry name" value="BaiN-like"/>
</dbReference>
<dbReference type="AlphaFoldDB" id="A0A6B2L5M0"/>
<evidence type="ECO:0000256" key="3">
    <source>
        <dbReference type="ARBA" id="ARBA00022827"/>
    </source>
</evidence>
<sequence>MLERNGSLGKKILVSGGTRCNVLPRAVRPKADYHTEATFPLLHAILKGWSLEEARRWLTEDIGLQLKLEEDTSKWFPADDSARGVRDALLHKALSLGVDIRCGSTVQSVSSESGHWKCMDSAGQVHESEQLVVATGGLSYPSLGTDGIGHRIAAQLGHRIVPTYPALTPLAGPHPAGEVLAGLSLPEATLTIKEQNKTLLESKKKGFLFTHKGFSGPSVLDLSHLFSRPRGSSEPELIVNWVSMSAQEWEVVMREEGTRSGLNVTNFLKRLLPNRLAEALTKELNLQATKQSQLTKTQRKELIEGLTQYRLKVTGTMGYKYAEVTGGGVDLTEITANLQSKIHPNLYFCGEILDVFGPVGGYNFYWAWLTGRTAGISLSNKT</sequence>
<dbReference type="Gene3D" id="3.50.50.60">
    <property type="entry name" value="FAD/NAD(P)-binding domain"/>
    <property type="match status" value="1"/>
</dbReference>
<keyword evidence="2" id="KW-0285">Flavoprotein</keyword>
<organism evidence="6">
    <name type="scientific">Arcella intermedia</name>
    <dbReference type="NCBI Taxonomy" id="1963864"/>
    <lineage>
        <taxon>Eukaryota</taxon>
        <taxon>Amoebozoa</taxon>
        <taxon>Tubulinea</taxon>
        <taxon>Elardia</taxon>
        <taxon>Arcellinida</taxon>
        <taxon>Sphaerothecina</taxon>
        <taxon>Arcellidae</taxon>
        <taxon>Arcella</taxon>
    </lineage>
</organism>
<proteinExistence type="predicted"/>
<evidence type="ECO:0000259" key="5">
    <source>
        <dbReference type="Pfam" id="PF22780"/>
    </source>
</evidence>